<gene>
    <name evidence="9" type="ORF">XD40_0738</name>
</gene>
<dbReference type="SUPFAM" id="SSF58104">
    <property type="entry name" value="Methyl-accepting chemotaxis protein (MCP) signaling domain"/>
    <property type="match status" value="1"/>
</dbReference>
<keyword evidence="4" id="KW-0175">Coiled coil</keyword>
<dbReference type="SMART" id="SM00086">
    <property type="entry name" value="PAC"/>
    <property type="match status" value="3"/>
</dbReference>
<dbReference type="Pfam" id="PF00672">
    <property type="entry name" value="HAMP"/>
    <property type="match status" value="1"/>
</dbReference>
<dbReference type="CDD" id="cd00130">
    <property type="entry name" value="PAS"/>
    <property type="match status" value="3"/>
</dbReference>
<comment type="caution">
    <text evidence="9">The sequence shown here is derived from an EMBL/GenBank/DDBJ whole genome shotgun (WGS) entry which is preliminary data.</text>
</comment>
<sequence>MNDELANLISALGDEEAVSRLKSLLEGTKKPLSSDCKEEREEIEQLRRKLAETERELEKTKKFVRELVRQIPKPAFVLFLNKDGIIEYINEYAAEVYGAEISEMIGRRPSELASNVAAGGKTFVELAFENRMKIEGKEGFLEVKTGKAMPILTSCAPVYVDGEFEGMVDFFIDITEQKKREEEAKKAYELIKEVFRNLPTYVIFVGEDGLIKFANNNVARLAGFETADEVVGLRPADVAVIHKDYLDNAKKIVEAIKNRERIENVEVKLVGKDGSEFIASASIYPVYVGDEFAGYIEVFYDITELKEKEAEMKGLVNSTPVAVMYIDSNHNVVYWNNAAEELTGVKAEEIVGTKRTWYPFYDQERPILADLVLDNPHEAHKLYDVIKKHPVIEGAYLTEIWLNFPRNGRKAYVRATAAPVYNEKGEIIGVVESIEDLTEIKEKEKEIEEMLAYTSRCLNMLSNGIRELQAGNLDVRLEKIRDDEFGETFEAFNEFAGRMQEIVKKLADDMKETANQVREAAEAVNQMNAGMQQISSASQQIATGSENLSRLANASTLDLKAAEEIFKELTARAENSAKFADEASQNAEMAKKEGAKALEIIKSIVQEVENASKVVETLEHAVRNIGKVTERIKSIADQTNLLALNAAIEAARAGEHGRGFAVVADEVRKLAEESRKSTEEIDEIVRNVQEETRKVIEATNKVKESSLQGSEGIENALMKAGEIAEAVNRINEMLGQVAAKAEEGLAKIEQLARNFEEVASTAEENAASSEETSAAIEEQTAAVQQVSIAMEKVNEIANATLQTIIENFRIFDALGQDISASYAKTMTDGGRRVR</sequence>
<evidence type="ECO:0000259" key="6">
    <source>
        <dbReference type="PROSITE" id="PS50112"/>
    </source>
</evidence>
<dbReference type="Pfam" id="PF00989">
    <property type="entry name" value="PAS"/>
    <property type="match status" value="1"/>
</dbReference>
<dbReference type="InterPro" id="IPR003660">
    <property type="entry name" value="HAMP_dom"/>
</dbReference>
<dbReference type="InterPro" id="IPR004089">
    <property type="entry name" value="MCPsignal_dom"/>
</dbReference>
<dbReference type="GO" id="GO:0016020">
    <property type="term" value="C:membrane"/>
    <property type="evidence" value="ECO:0007669"/>
    <property type="project" value="InterPro"/>
</dbReference>
<evidence type="ECO:0000256" key="4">
    <source>
        <dbReference type="SAM" id="Coils"/>
    </source>
</evidence>
<dbReference type="PROSITE" id="PS50111">
    <property type="entry name" value="CHEMOTAXIS_TRANSDUC_2"/>
    <property type="match status" value="1"/>
</dbReference>
<evidence type="ECO:0000259" key="8">
    <source>
        <dbReference type="PROSITE" id="PS50885"/>
    </source>
</evidence>
<feature type="coiled-coil region" evidence="4">
    <location>
        <begin position="667"/>
        <end position="701"/>
    </location>
</feature>
<evidence type="ECO:0000259" key="5">
    <source>
        <dbReference type="PROSITE" id="PS50111"/>
    </source>
</evidence>
<evidence type="ECO:0000256" key="1">
    <source>
        <dbReference type="ARBA" id="ARBA00023224"/>
    </source>
</evidence>
<accession>A0A101DED6</accession>
<dbReference type="GO" id="GO:0006355">
    <property type="term" value="P:regulation of DNA-templated transcription"/>
    <property type="evidence" value="ECO:0007669"/>
    <property type="project" value="InterPro"/>
</dbReference>
<protein>
    <submittedName>
        <fullName evidence="9">Methyl-accepting chemotaxis protein (TlpC-2)</fullName>
    </submittedName>
</protein>
<dbReference type="AlphaFoldDB" id="A0A101DED6"/>
<dbReference type="CDD" id="cd11386">
    <property type="entry name" value="MCP_signal"/>
    <property type="match status" value="1"/>
</dbReference>
<organism evidence="9 10">
    <name type="scientific">Archaeoglobus fulgidus</name>
    <dbReference type="NCBI Taxonomy" id="2234"/>
    <lineage>
        <taxon>Archaea</taxon>
        <taxon>Methanobacteriati</taxon>
        <taxon>Methanobacteriota</taxon>
        <taxon>Archaeoglobi</taxon>
        <taxon>Archaeoglobales</taxon>
        <taxon>Archaeoglobaceae</taxon>
        <taxon>Archaeoglobus</taxon>
    </lineage>
</organism>
<dbReference type="PANTHER" id="PTHR32089:SF112">
    <property type="entry name" value="LYSOZYME-LIKE PROTEIN-RELATED"/>
    <property type="match status" value="1"/>
</dbReference>
<dbReference type="Proteomes" id="UP000054307">
    <property type="component" value="Unassembled WGS sequence"/>
</dbReference>
<dbReference type="PROSITE" id="PS50113">
    <property type="entry name" value="PAC"/>
    <property type="match status" value="2"/>
</dbReference>
<feature type="domain" description="PAS" evidence="6">
    <location>
        <begin position="308"/>
        <end position="352"/>
    </location>
</feature>
<dbReference type="PROSITE" id="PS50112">
    <property type="entry name" value="PAS"/>
    <property type="match status" value="3"/>
</dbReference>
<dbReference type="PATRIC" id="fig|2234.6.peg.1148"/>
<feature type="coiled-coil region" evidence="4">
    <location>
        <begin position="738"/>
        <end position="779"/>
    </location>
</feature>
<dbReference type="InterPro" id="IPR000014">
    <property type="entry name" value="PAS"/>
</dbReference>
<evidence type="ECO:0000313" key="10">
    <source>
        <dbReference type="Proteomes" id="UP000054307"/>
    </source>
</evidence>
<keyword evidence="1 3" id="KW-0807">Transducer</keyword>
<reference evidence="10" key="1">
    <citation type="journal article" date="2015" name="MBio">
        <title>Genome-Resolved Metagenomic Analysis Reveals Roles for Candidate Phyla and Other Microbial Community Members in Biogeochemical Transformations in Oil Reservoirs.</title>
        <authorList>
            <person name="Hu P."/>
            <person name="Tom L."/>
            <person name="Singh A."/>
            <person name="Thomas B.C."/>
            <person name="Baker B.J."/>
            <person name="Piceno Y.M."/>
            <person name="Andersen G.L."/>
            <person name="Banfield J.F."/>
        </authorList>
    </citation>
    <scope>NUCLEOTIDE SEQUENCE [LARGE SCALE GENOMIC DNA]</scope>
</reference>
<dbReference type="SUPFAM" id="SSF55785">
    <property type="entry name" value="PYP-like sensor domain (PAS domain)"/>
    <property type="match status" value="3"/>
</dbReference>
<feature type="domain" description="PAS" evidence="6">
    <location>
        <begin position="60"/>
        <end position="107"/>
    </location>
</feature>
<dbReference type="Pfam" id="PF13426">
    <property type="entry name" value="PAS_9"/>
    <property type="match status" value="2"/>
</dbReference>
<evidence type="ECO:0000256" key="3">
    <source>
        <dbReference type="PROSITE-ProRule" id="PRU00284"/>
    </source>
</evidence>
<evidence type="ECO:0000256" key="2">
    <source>
        <dbReference type="ARBA" id="ARBA00029447"/>
    </source>
</evidence>
<proteinExistence type="inferred from homology"/>
<evidence type="ECO:0000313" key="9">
    <source>
        <dbReference type="EMBL" id="KUJ94026.1"/>
    </source>
</evidence>
<feature type="domain" description="PAC" evidence="7">
    <location>
        <begin position="263"/>
        <end position="314"/>
    </location>
</feature>
<feature type="domain" description="PAC" evidence="7">
    <location>
        <begin position="396"/>
        <end position="449"/>
    </location>
</feature>
<dbReference type="InterPro" id="IPR001610">
    <property type="entry name" value="PAC"/>
</dbReference>
<dbReference type="NCBIfam" id="TIGR00229">
    <property type="entry name" value="sensory_box"/>
    <property type="match status" value="3"/>
</dbReference>
<dbReference type="Gene3D" id="6.10.340.10">
    <property type="match status" value="1"/>
</dbReference>
<dbReference type="PANTHER" id="PTHR32089">
    <property type="entry name" value="METHYL-ACCEPTING CHEMOTAXIS PROTEIN MCPB"/>
    <property type="match status" value="1"/>
</dbReference>
<evidence type="ECO:0000259" key="7">
    <source>
        <dbReference type="PROSITE" id="PS50113"/>
    </source>
</evidence>
<dbReference type="CDD" id="cd06225">
    <property type="entry name" value="HAMP"/>
    <property type="match status" value="1"/>
</dbReference>
<dbReference type="InterPro" id="IPR000700">
    <property type="entry name" value="PAS-assoc_C"/>
</dbReference>
<feature type="domain" description="Methyl-accepting transducer" evidence="5">
    <location>
        <begin position="530"/>
        <end position="780"/>
    </location>
</feature>
<dbReference type="EMBL" id="LGEQ01000010">
    <property type="protein sequence ID" value="KUJ94026.1"/>
    <property type="molecule type" value="Genomic_DNA"/>
</dbReference>
<dbReference type="Pfam" id="PF00015">
    <property type="entry name" value="MCPsignal"/>
    <property type="match status" value="1"/>
</dbReference>
<feature type="coiled-coil region" evidence="4">
    <location>
        <begin position="29"/>
        <end position="70"/>
    </location>
</feature>
<dbReference type="PROSITE" id="PS50885">
    <property type="entry name" value="HAMP"/>
    <property type="match status" value="1"/>
</dbReference>
<feature type="domain" description="HAMP" evidence="8">
    <location>
        <begin position="452"/>
        <end position="504"/>
    </location>
</feature>
<dbReference type="SMART" id="SM00091">
    <property type="entry name" value="PAS"/>
    <property type="match status" value="3"/>
</dbReference>
<dbReference type="InterPro" id="IPR035965">
    <property type="entry name" value="PAS-like_dom_sf"/>
</dbReference>
<dbReference type="InterPro" id="IPR013767">
    <property type="entry name" value="PAS_fold"/>
</dbReference>
<dbReference type="GO" id="GO:0007165">
    <property type="term" value="P:signal transduction"/>
    <property type="evidence" value="ECO:0007669"/>
    <property type="project" value="UniProtKB-KW"/>
</dbReference>
<feature type="domain" description="PAS" evidence="6">
    <location>
        <begin position="187"/>
        <end position="228"/>
    </location>
</feature>
<dbReference type="SMART" id="SM00283">
    <property type="entry name" value="MA"/>
    <property type="match status" value="1"/>
</dbReference>
<comment type="similarity">
    <text evidence="2">Belongs to the methyl-accepting chemotaxis (MCP) protein family.</text>
</comment>
<name>A0A101DED6_ARCFL</name>
<dbReference type="Gene3D" id="3.30.450.20">
    <property type="entry name" value="PAS domain"/>
    <property type="match status" value="3"/>
</dbReference>
<dbReference type="Gene3D" id="1.10.287.950">
    <property type="entry name" value="Methyl-accepting chemotaxis protein"/>
    <property type="match status" value="1"/>
</dbReference>
<dbReference type="SMART" id="SM00304">
    <property type="entry name" value="HAMP"/>
    <property type="match status" value="1"/>
</dbReference>